<accession>A0A7W7PY96</accession>
<sequence length="84" mass="8575">MASRRDPRCFTGAGRAAPALVEAVLRPSADGEGVSDALCAQAAEHCASKALATLMSAIGRSDSFTPVALVAEPVSGRSFTGPWK</sequence>
<proteinExistence type="predicted"/>
<protein>
    <submittedName>
        <fullName evidence="1">Uncharacterized protein</fullName>
    </submittedName>
</protein>
<evidence type="ECO:0000313" key="2">
    <source>
        <dbReference type="Proteomes" id="UP000579523"/>
    </source>
</evidence>
<keyword evidence="2" id="KW-1185">Reference proteome</keyword>
<dbReference type="AlphaFoldDB" id="A0A7W7PY96"/>
<organism evidence="1 2">
    <name type="scientific">Streptomyces griseomycini</name>
    <dbReference type="NCBI Taxonomy" id="66895"/>
    <lineage>
        <taxon>Bacteria</taxon>
        <taxon>Bacillati</taxon>
        <taxon>Actinomycetota</taxon>
        <taxon>Actinomycetes</taxon>
        <taxon>Kitasatosporales</taxon>
        <taxon>Streptomycetaceae</taxon>
        <taxon>Streptomyces</taxon>
    </lineage>
</organism>
<dbReference type="EMBL" id="JACHJI010000031">
    <property type="protein sequence ID" value="MBB4903490.1"/>
    <property type="molecule type" value="Genomic_DNA"/>
</dbReference>
<reference evidence="1 2" key="1">
    <citation type="submission" date="2020-08" db="EMBL/GenBank/DDBJ databases">
        <title>Genomic Encyclopedia of Type Strains, Phase III (KMG-III): the genomes of soil and plant-associated and newly described type strains.</title>
        <authorList>
            <person name="Whitman W."/>
        </authorList>
    </citation>
    <scope>NUCLEOTIDE SEQUENCE [LARGE SCALE GENOMIC DNA]</scope>
    <source>
        <strain evidence="1 2">CECT 3273</strain>
    </source>
</reference>
<dbReference type="RefSeq" id="WP_229890266.1">
    <property type="nucleotide sequence ID" value="NZ_BMTK01000045.1"/>
</dbReference>
<dbReference type="Proteomes" id="UP000579523">
    <property type="component" value="Unassembled WGS sequence"/>
</dbReference>
<gene>
    <name evidence="1" type="ORF">FHS37_007587</name>
</gene>
<name>A0A7W7PY96_9ACTN</name>
<comment type="caution">
    <text evidence="1">The sequence shown here is derived from an EMBL/GenBank/DDBJ whole genome shotgun (WGS) entry which is preliminary data.</text>
</comment>
<evidence type="ECO:0000313" key="1">
    <source>
        <dbReference type="EMBL" id="MBB4903490.1"/>
    </source>
</evidence>